<dbReference type="STRING" id="1802697.A2925_03425"/>
<dbReference type="Gene3D" id="3.40.50.2000">
    <property type="entry name" value="Glycogen Phosphorylase B"/>
    <property type="match status" value="2"/>
</dbReference>
<evidence type="ECO:0000313" key="3">
    <source>
        <dbReference type="Proteomes" id="UP000178256"/>
    </source>
</evidence>
<protein>
    <recommendedName>
        <fullName evidence="1">Glycosyl transferase family 1 domain-containing protein</fullName>
    </recommendedName>
</protein>
<dbReference type="InterPro" id="IPR001296">
    <property type="entry name" value="Glyco_trans_1"/>
</dbReference>
<proteinExistence type="predicted"/>
<dbReference type="InterPro" id="IPR050194">
    <property type="entry name" value="Glycosyltransferase_grp1"/>
</dbReference>
<evidence type="ECO:0000313" key="2">
    <source>
        <dbReference type="EMBL" id="OGN26398.1"/>
    </source>
</evidence>
<dbReference type="EMBL" id="MGKL01000005">
    <property type="protein sequence ID" value="OGN26398.1"/>
    <property type="molecule type" value="Genomic_DNA"/>
</dbReference>
<comment type="caution">
    <text evidence="2">The sequence shown here is derived from an EMBL/GenBank/DDBJ whole genome shotgun (WGS) entry which is preliminary data.</text>
</comment>
<dbReference type="PANTHER" id="PTHR45947:SF3">
    <property type="entry name" value="SULFOQUINOVOSYL TRANSFERASE SQD2"/>
    <property type="match status" value="1"/>
</dbReference>
<evidence type="ECO:0000259" key="1">
    <source>
        <dbReference type="Pfam" id="PF00534"/>
    </source>
</evidence>
<dbReference type="Pfam" id="PF00534">
    <property type="entry name" value="Glycos_transf_1"/>
    <property type="match status" value="1"/>
</dbReference>
<dbReference type="PANTHER" id="PTHR45947">
    <property type="entry name" value="SULFOQUINOVOSYL TRANSFERASE SQD2"/>
    <property type="match status" value="1"/>
</dbReference>
<dbReference type="GO" id="GO:0016757">
    <property type="term" value="F:glycosyltransferase activity"/>
    <property type="evidence" value="ECO:0007669"/>
    <property type="project" value="InterPro"/>
</dbReference>
<feature type="domain" description="Glycosyl transferase family 1" evidence="1">
    <location>
        <begin position="199"/>
        <end position="342"/>
    </location>
</feature>
<dbReference type="SUPFAM" id="SSF53756">
    <property type="entry name" value="UDP-Glycosyltransferase/glycogen phosphorylase"/>
    <property type="match status" value="1"/>
</dbReference>
<reference evidence="2 3" key="1">
    <citation type="journal article" date="2016" name="Nat. Commun.">
        <title>Thousands of microbial genomes shed light on interconnected biogeochemical processes in an aquifer system.</title>
        <authorList>
            <person name="Anantharaman K."/>
            <person name="Brown C.T."/>
            <person name="Hug L.A."/>
            <person name="Sharon I."/>
            <person name="Castelle C.J."/>
            <person name="Probst A.J."/>
            <person name="Thomas B.C."/>
            <person name="Singh A."/>
            <person name="Wilkins M.J."/>
            <person name="Karaoz U."/>
            <person name="Brodie E.L."/>
            <person name="Williams K.H."/>
            <person name="Hubbard S.S."/>
            <person name="Banfield J.F."/>
        </authorList>
    </citation>
    <scope>NUCLEOTIDE SEQUENCE [LARGE SCALE GENOMIC DNA]</scope>
</reference>
<sequence length="360" mass="41253">MKIALVHEYLNQFGGAERVLQVLSALFPQAPIYTLFYDKDATGGVFEGKHIETSFLQKAPFIKRYHRLFPLFMPLAVEQFDFSDYNVVLSISSSFAKGIITKPNTRHISYCLTPPRFLWDDSHKFMEEFGYPRFIKNILPPFITYLRMWDKEAAMRVDDFWTISNFVKSRITKYYHRDSRVIYCPVNTGKFYVSDKIGDYFFMAGRLVSYKRFDIAVKAFNLLGWPLKIAGIGPELNRLKKMAKSNIEFTGLITDQELAELYSHSRAVVFPQEEDFGIVPLEAMASGRPVVAYNAGGAAETVINNETGLLFNEQTEASLMETLKAFNQTNFKPEACQAQAEKFGIEVFKKNVMEELGKLL</sequence>
<dbReference type="Proteomes" id="UP000178256">
    <property type="component" value="Unassembled WGS sequence"/>
</dbReference>
<name>A0A1F8GNZ3_9BACT</name>
<gene>
    <name evidence="2" type="ORF">A2925_03425</name>
</gene>
<organism evidence="2 3">
    <name type="scientific">Candidatus Yanofskybacteria bacterium RIFCSPLOWO2_01_FULL_44_22</name>
    <dbReference type="NCBI Taxonomy" id="1802697"/>
    <lineage>
        <taxon>Bacteria</taxon>
        <taxon>Candidatus Yanofskyibacteriota</taxon>
    </lineage>
</organism>
<accession>A0A1F8GNZ3</accession>
<dbReference type="AlphaFoldDB" id="A0A1F8GNZ3"/>